<reference evidence="2" key="1">
    <citation type="submission" date="2021-01" db="EMBL/GenBank/DDBJ databases">
        <authorList>
            <person name="Corre E."/>
            <person name="Pelletier E."/>
            <person name="Niang G."/>
            <person name="Scheremetjew M."/>
            <person name="Finn R."/>
            <person name="Kale V."/>
            <person name="Holt S."/>
            <person name="Cochrane G."/>
            <person name="Meng A."/>
            <person name="Brown T."/>
            <person name="Cohen L."/>
        </authorList>
    </citation>
    <scope>NUCLEOTIDE SEQUENCE</scope>
    <source>
        <strain evidence="2">RCC1130</strain>
    </source>
</reference>
<gene>
    <name evidence="2" type="ORF">CLEP1334_LOCUS6389</name>
</gene>
<dbReference type="EMBL" id="HBER01012833">
    <property type="protein sequence ID" value="CAD8531137.1"/>
    <property type="molecule type" value="Transcribed_RNA"/>
</dbReference>
<protein>
    <submittedName>
        <fullName evidence="2">Uncharacterized protein</fullName>
    </submittedName>
</protein>
<accession>A0A7S0ITD4</accession>
<feature type="region of interest" description="Disordered" evidence="1">
    <location>
        <begin position="93"/>
        <end position="112"/>
    </location>
</feature>
<evidence type="ECO:0000313" key="2">
    <source>
        <dbReference type="EMBL" id="CAD8531137.1"/>
    </source>
</evidence>
<name>A0A7S0ITD4_9EUKA</name>
<evidence type="ECO:0000256" key="1">
    <source>
        <dbReference type="SAM" id="MobiDB-lite"/>
    </source>
</evidence>
<proteinExistence type="predicted"/>
<feature type="region of interest" description="Disordered" evidence="1">
    <location>
        <begin position="36"/>
        <end position="57"/>
    </location>
</feature>
<feature type="region of interest" description="Disordered" evidence="1">
    <location>
        <begin position="1"/>
        <end position="23"/>
    </location>
</feature>
<dbReference type="AlphaFoldDB" id="A0A7S0ITD4"/>
<organism evidence="2">
    <name type="scientific">Calcidiscus leptoporus</name>
    <dbReference type="NCBI Taxonomy" id="127549"/>
    <lineage>
        <taxon>Eukaryota</taxon>
        <taxon>Haptista</taxon>
        <taxon>Haptophyta</taxon>
        <taxon>Prymnesiophyceae</taxon>
        <taxon>Coccolithales</taxon>
        <taxon>Calcidiscaceae</taxon>
        <taxon>Calcidiscus</taxon>
    </lineage>
</organism>
<feature type="compositionally biased region" description="Basic and acidic residues" evidence="1">
    <location>
        <begin position="44"/>
        <end position="57"/>
    </location>
</feature>
<sequence>MRLGVHLPNTCLPKGGGRHKRDDDCRCAAKQAKDGIDVGEADGSEERGADEEQRDERVVKVGGRSLLRRSRDRTVTLLLHHCTTSKNGVDVHAAEKDHHREGEGESQHDGCSRECDTHRLWQRVEDIGRHIVAELQVATEGDGKMHTQRRKHSHVDNLMHMLIRRWLVKSLQRWREETLA</sequence>